<dbReference type="PANTHER" id="PTHR30137">
    <property type="entry name" value="LUCIFERASE-LIKE MONOOXYGENASE"/>
    <property type="match status" value="1"/>
</dbReference>
<dbReference type="InterPro" id="IPR011251">
    <property type="entry name" value="Luciferase-like_dom"/>
</dbReference>
<evidence type="ECO:0000313" key="2">
    <source>
        <dbReference type="EMBL" id="GAA0494337.1"/>
    </source>
</evidence>
<dbReference type="PANTHER" id="PTHR30137:SF18">
    <property type="entry name" value="CONSERVED PROTEIN"/>
    <property type="match status" value="1"/>
</dbReference>
<gene>
    <name evidence="2" type="ORF">GCM10010361_69520</name>
</gene>
<dbReference type="RefSeq" id="WP_346099465.1">
    <property type="nucleotide sequence ID" value="NZ_BAAABY010000054.1"/>
</dbReference>
<dbReference type="Proteomes" id="UP001500909">
    <property type="component" value="Unassembled WGS sequence"/>
</dbReference>
<proteinExistence type="predicted"/>
<evidence type="ECO:0000313" key="3">
    <source>
        <dbReference type="Proteomes" id="UP001500909"/>
    </source>
</evidence>
<dbReference type="SUPFAM" id="SSF51679">
    <property type="entry name" value="Bacterial luciferase-like"/>
    <property type="match status" value="1"/>
</dbReference>
<dbReference type="Gene3D" id="3.20.20.30">
    <property type="entry name" value="Luciferase-like domain"/>
    <property type="match status" value="1"/>
</dbReference>
<reference evidence="2 3" key="1">
    <citation type="journal article" date="2019" name="Int. J. Syst. Evol. Microbiol.">
        <title>The Global Catalogue of Microorganisms (GCM) 10K type strain sequencing project: providing services to taxonomists for standard genome sequencing and annotation.</title>
        <authorList>
            <consortium name="The Broad Institute Genomics Platform"/>
            <consortium name="The Broad Institute Genome Sequencing Center for Infectious Disease"/>
            <person name="Wu L."/>
            <person name="Ma J."/>
        </authorList>
    </citation>
    <scope>NUCLEOTIDE SEQUENCE [LARGE SCALE GENOMIC DNA]</scope>
    <source>
        <strain evidence="2 3">JCM 4805</strain>
    </source>
</reference>
<evidence type="ECO:0000259" key="1">
    <source>
        <dbReference type="Pfam" id="PF00296"/>
    </source>
</evidence>
<sequence length="295" mass="31859">MTVTEDIGTIGIWTGAYGARYSEDASRRAEIADAAAELDELGYGTLWLGGNPGVANAVPILEATRNLRVATGILSIWEHQPAAVAAQFAEADAAFDHRFLLGLGVSHAQLADAYARPYSAMKDFLTGLDEAPVPVPAGRRVLAALGPKMLKLSRDRAAGAHPYLVTVEYTAQARAALGEHATLAPEHKVVLDTDLARGRQTARDYLSFYLAMPNYTNNLQRLGFTEEDFKDGGSDRLIDAVFAIGDVDAVRRRTDEFFAAGADHVALQVVTADPLGDIPRTEWRRLAEALPLTSR</sequence>
<dbReference type="InterPro" id="IPR036661">
    <property type="entry name" value="Luciferase-like_sf"/>
</dbReference>
<keyword evidence="3" id="KW-1185">Reference proteome</keyword>
<feature type="domain" description="Luciferase-like" evidence="1">
    <location>
        <begin position="23"/>
        <end position="264"/>
    </location>
</feature>
<dbReference type="InterPro" id="IPR050766">
    <property type="entry name" value="Bact_Lucif_Oxidored"/>
</dbReference>
<dbReference type="InterPro" id="IPR019922">
    <property type="entry name" value="Lucif-like_OxRdatse_MSMEG_4141"/>
</dbReference>
<organism evidence="2 3">
    <name type="scientific">Streptomyces olivaceiscleroticus</name>
    <dbReference type="NCBI Taxonomy" id="68245"/>
    <lineage>
        <taxon>Bacteria</taxon>
        <taxon>Bacillati</taxon>
        <taxon>Actinomycetota</taxon>
        <taxon>Actinomycetes</taxon>
        <taxon>Kitasatosporales</taxon>
        <taxon>Streptomycetaceae</taxon>
        <taxon>Streptomyces</taxon>
    </lineage>
</organism>
<comment type="caution">
    <text evidence="2">The sequence shown here is derived from an EMBL/GenBank/DDBJ whole genome shotgun (WGS) entry which is preliminary data.</text>
</comment>
<dbReference type="EMBL" id="BAAABY010000054">
    <property type="protein sequence ID" value="GAA0494337.1"/>
    <property type="molecule type" value="Genomic_DNA"/>
</dbReference>
<name>A0ABN1BBV8_9ACTN</name>
<dbReference type="Pfam" id="PF00296">
    <property type="entry name" value="Bac_luciferase"/>
    <property type="match status" value="1"/>
</dbReference>
<accession>A0ABN1BBV8</accession>
<protein>
    <submittedName>
        <fullName evidence="2">LLM class F420-dependent oxidoreductase</fullName>
    </submittedName>
</protein>
<dbReference type="NCBIfam" id="TIGR03620">
    <property type="entry name" value="F420_MSMEG_4141"/>
    <property type="match status" value="1"/>
</dbReference>